<keyword evidence="8" id="KW-0472">Membrane</keyword>
<evidence type="ECO:0000259" key="9">
    <source>
        <dbReference type="PROSITE" id="PS50835"/>
    </source>
</evidence>
<dbReference type="InterPro" id="IPR013783">
    <property type="entry name" value="Ig-like_fold"/>
</dbReference>
<feature type="transmembrane region" description="Helical" evidence="8">
    <location>
        <begin position="612"/>
        <end position="633"/>
    </location>
</feature>
<dbReference type="GO" id="GO:0042073">
    <property type="term" value="P:intraciliary transport"/>
    <property type="evidence" value="ECO:0007669"/>
    <property type="project" value="TreeGrafter"/>
</dbReference>
<keyword evidence="11" id="KW-1185">Reference proteome</keyword>
<feature type="transmembrane region" description="Helical" evidence="8">
    <location>
        <begin position="517"/>
        <end position="539"/>
    </location>
</feature>
<dbReference type="Pfam" id="PF04549">
    <property type="entry name" value="CD47"/>
    <property type="match status" value="1"/>
</dbReference>
<organism evidence="10 11">
    <name type="scientific">Taeniopygia guttata</name>
    <name type="common">Zebra finch</name>
    <name type="synonym">Poephila guttata</name>
    <dbReference type="NCBI Taxonomy" id="59729"/>
    <lineage>
        <taxon>Eukaryota</taxon>
        <taxon>Metazoa</taxon>
        <taxon>Chordata</taxon>
        <taxon>Craniata</taxon>
        <taxon>Vertebrata</taxon>
        <taxon>Euteleostomi</taxon>
        <taxon>Archelosauria</taxon>
        <taxon>Archosauria</taxon>
        <taxon>Dinosauria</taxon>
        <taxon>Saurischia</taxon>
        <taxon>Theropoda</taxon>
        <taxon>Coelurosauria</taxon>
        <taxon>Aves</taxon>
        <taxon>Neognathae</taxon>
        <taxon>Neoaves</taxon>
        <taxon>Telluraves</taxon>
        <taxon>Australaves</taxon>
        <taxon>Passeriformes</taxon>
        <taxon>Passeroidea</taxon>
        <taxon>Estrildidae</taxon>
        <taxon>Estrildinae</taxon>
        <taxon>Taeniopygia</taxon>
    </lineage>
</organism>
<dbReference type="PANTHER" id="PTHR16011">
    <property type="entry name" value="IFT57/HIPPI"/>
    <property type="match status" value="1"/>
</dbReference>
<dbReference type="GO" id="GO:0030992">
    <property type="term" value="C:intraciliary transport particle B"/>
    <property type="evidence" value="ECO:0007669"/>
    <property type="project" value="TreeGrafter"/>
</dbReference>
<dbReference type="InterPro" id="IPR019530">
    <property type="entry name" value="Intra-flagellar_transport_57"/>
</dbReference>
<evidence type="ECO:0000313" key="11">
    <source>
        <dbReference type="Proteomes" id="UP000007754"/>
    </source>
</evidence>
<dbReference type="InterPro" id="IPR007110">
    <property type="entry name" value="Ig-like_dom"/>
</dbReference>
<gene>
    <name evidence="10" type="primary">IFT57</name>
</gene>
<feature type="domain" description="Ig-like" evidence="9">
    <location>
        <begin position="378"/>
        <end position="473"/>
    </location>
</feature>
<evidence type="ECO:0000256" key="6">
    <source>
        <dbReference type="SAM" id="Coils"/>
    </source>
</evidence>
<comment type="subcellular location">
    <subcellularLocation>
        <location evidence="1">Cell projection</location>
        <location evidence="1">Cilium</location>
    </subcellularLocation>
</comment>
<dbReference type="SUPFAM" id="SSF48726">
    <property type="entry name" value="Immunoglobulin"/>
    <property type="match status" value="1"/>
</dbReference>
<proteinExistence type="inferred from homology"/>
<dbReference type="AlphaFoldDB" id="A0A674GLG1"/>
<feature type="compositionally biased region" description="Basic and acidic residues" evidence="7">
    <location>
        <begin position="1"/>
        <end position="19"/>
    </location>
</feature>
<dbReference type="CDD" id="cd16090">
    <property type="entry name" value="IgV_CD47"/>
    <property type="match status" value="1"/>
</dbReference>
<dbReference type="PANTHER" id="PTHR16011:SF0">
    <property type="entry name" value="INTRAFLAGELLAR TRANSPORT PROTEIN 57 HOMOLOG"/>
    <property type="match status" value="1"/>
</dbReference>
<dbReference type="GeneTree" id="ENSGT00390000006307"/>
<evidence type="ECO:0000256" key="8">
    <source>
        <dbReference type="SAM" id="Phobius"/>
    </source>
</evidence>
<keyword evidence="8" id="KW-1133">Transmembrane helix</keyword>
<dbReference type="GO" id="GO:0005815">
    <property type="term" value="C:microtubule organizing center"/>
    <property type="evidence" value="ECO:0007669"/>
    <property type="project" value="TreeGrafter"/>
</dbReference>
<feature type="region of interest" description="Disordered" evidence="7">
    <location>
        <begin position="1"/>
        <end position="21"/>
    </location>
</feature>
<dbReference type="Proteomes" id="UP000007754">
    <property type="component" value="Chromosome 1"/>
</dbReference>
<sequence>MAEESAPGRRGERSEEAAAERGPGAAFHMFVLMEDLLDKLKLLSYEEEALRPHNMRPLSRHYFALPTNPGEQFFMFCTLAAWLISKAGRPFEQPQEYDDPNAVISSVLSELRSFGRPVDFPPSKLKTGCGEQVCYVLDCLAEEALKNTGFSWKRPAYPTEEPEEEEITEDDAELTLSKLEEDVAEEESDNEEDYIDLNVLKAQTYRSNMNNTAKQEEILQSTTDAAEWNLEVERVLPQLKVTVRTDNKDWRIHVDQMHQHKDGIDSSLKETRGYLDKLHNEISRTLEKINSREKYINNQLEHLVQEYRSAQALLSEAKEKYQEGSGGVTERIRVLSEITEALEKVKQETEEKGSSMTDGGSAQLSLYGTSVVEKNDCNKTVVLPCYVTDLKQNNENVMSVTWKRQGVTIFFYHGGNKNFNIDPSFSSARFLSKAELIKGVASLVIDSAQATVGNYSCKVTESNSEGEIKMELKSSSGSWFLLMERVGIVSLMCLLVILCVAQLCVIGLKYEIESQRLVYMIVALVIFAVVAGVGAALFFPDGYTVRNQAGLGLIVIPAVILVPLQYFMFGIVFDSLLRATLALIGLKLLGFIIAVVGFALCVSACPPLHVSVLIAGLAIMAFASLCSLVYVFFMGSRMKDHPRPGNHYLLYMSIRVI</sequence>
<dbReference type="Gene3D" id="2.60.40.10">
    <property type="entry name" value="Immunoglobulins"/>
    <property type="match status" value="1"/>
</dbReference>
<dbReference type="Pfam" id="PF10498">
    <property type="entry name" value="IFT57"/>
    <property type="match status" value="1"/>
</dbReference>
<keyword evidence="5" id="KW-0966">Cell projection</keyword>
<dbReference type="InterPro" id="IPR037805">
    <property type="entry name" value="IgV_CD47"/>
</dbReference>
<dbReference type="Pfam" id="PF08204">
    <property type="entry name" value="V-set_CD47"/>
    <property type="match status" value="1"/>
</dbReference>
<keyword evidence="8" id="KW-0812">Transmembrane</keyword>
<evidence type="ECO:0000256" key="1">
    <source>
        <dbReference type="ARBA" id="ARBA00004138"/>
    </source>
</evidence>
<dbReference type="GO" id="GO:0005794">
    <property type="term" value="C:Golgi apparatus"/>
    <property type="evidence" value="ECO:0007669"/>
    <property type="project" value="TreeGrafter"/>
</dbReference>
<evidence type="ECO:0000256" key="5">
    <source>
        <dbReference type="ARBA" id="ARBA00023273"/>
    </source>
</evidence>
<protein>
    <recommendedName>
        <fullName evidence="3">Intraflagellar transport protein 57 homolog</fullName>
    </recommendedName>
</protein>
<reference evidence="10 11" key="1">
    <citation type="journal article" date="2010" name="Nature">
        <title>The genome of a songbird.</title>
        <authorList>
            <person name="Warren W.C."/>
            <person name="Clayton D.F."/>
            <person name="Ellegren H."/>
            <person name="Arnold A.P."/>
            <person name="Hillier L.W."/>
            <person name="Kunstner A."/>
            <person name="Searle S."/>
            <person name="White S."/>
            <person name="Vilella A.J."/>
            <person name="Fairley S."/>
            <person name="Heger A."/>
            <person name="Kong L."/>
            <person name="Ponting C.P."/>
            <person name="Jarvis E.D."/>
            <person name="Mello C.V."/>
            <person name="Minx P."/>
            <person name="Lovell P."/>
            <person name="Velho T.A."/>
            <person name="Ferris M."/>
            <person name="Balakrishnan C.N."/>
            <person name="Sinha S."/>
            <person name="Blatti C."/>
            <person name="London S.E."/>
            <person name="Li Y."/>
            <person name="Lin Y.C."/>
            <person name="George J."/>
            <person name="Sweedler J."/>
            <person name="Southey B."/>
            <person name="Gunaratne P."/>
            <person name="Watson M."/>
            <person name="Nam K."/>
            <person name="Backstrom N."/>
            <person name="Smeds L."/>
            <person name="Nabholz B."/>
            <person name="Itoh Y."/>
            <person name="Whitney O."/>
            <person name="Pfenning A.R."/>
            <person name="Howard J."/>
            <person name="Volker M."/>
            <person name="Skinner B.M."/>
            <person name="Griffin D.K."/>
            <person name="Ye L."/>
            <person name="McLaren W.M."/>
            <person name="Flicek P."/>
            <person name="Quesada V."/>
            <person name="Velasco G."/>
            <person name="Lopez-Otin C."/>
            <person name="Puente X.S."/>
            <person name="Olender T."/>
            <person name="Lancet D."/>
            <person name="Smit A.F."/>
            <person name="Hubley R."/>
            <person name="Konkel M.K."/>
            <person name="Walker J.A."/>
            <person name="Batzer M.A."/>
            <person name="Gu W."/>
            <person name="Pollock D.D."/>
            <person name="Chen L."/>
            <person name="Cheng Z."/>
            <person name="Eichler E.E."/>
            <person name="Stapley J."/>
            <person name="Slate J."/>
            <person name="Ekblom R."/>
            <person name="Birkhead T."/>
            <person name="Burke T."/>
            <person name="Burt D."/>
            <person name="Scharff C."/>
            <person name="Adam I."/>
            <person name="Richard H."/>
            <person name="Sultan M."/>
            <person name="Soldatov A."/>
            <person name="Lehrach H."/>
            <person name="Edwards S.V."/>
            <person name="Yang S.P."/>
            <person name="Li X."/>
            <person name="Graves T."/>
            <person name="Fulton L."/>
            <person name="Nelson J."/>
            <person name="Chinwalla A."/>
            <person name="Hou S."/>
            <person name="Mardis E.R."/>
            <person name="Wilson R.K."/>
        </authorList>
    </citation>
    <scope>NUCLEOTIDE SEQUENCE [LARGE SCALE GENOMIC DNA]</scope>
</reference>
<dbReference type="InParanoid" id="A0A674GLG1"/>
<dbReference type="GO" id="GO:1905515">
    <property type="term" value="P:non-motile cilium assembly"/>
    <property type="evidence" value="ECO:0007669"/>
    <property type="project" value="TreeGrafter"/>
</dbReference>
<keyword evidence="6" id="KW-0175">Coiled coil</keyword>
<name>A0A674GLG1_TAEGU</name>
<evidence type="ECO:0000256" key="4">
    <source>
        <dbReference type="ARBA" id="ARBA00023069"/>
    </source>
</evidence>
<comment type="similarity">
    <text evidence="2">Belongs to the IFT57 family.</text>
</comment>
<feature type="transmembrane region" description="Helical" evidence="8">
    <location>
        <begin position="479"/>
        <end position="505"/>
    </location>
</feature>
<keyword evidence="4" id="KW-0969">Cilium</keyword>
<dbReference type="InterPro" id="IPR036179">
    <property type="entry name" value="Ig-like_dom_sf"/>
</dbReference>
<dbReference type="GO" id="GO:0005929">
    <property type="term" value="C:cilium"/>
    <property type="evidence" value="ECO:0007669"/>
    <property type="project" value="UniProtKB-SubCell"/>
</dbReference>
<reference evidence="10" key="2">
    <citation type="submission" date="2025-08" db="UniProtKB">
        <authorList>
            <consortium name="Ensembl"/>
        </authorList>
    </citation>
    <scope>IDENTIFICATION</scope>
</reference>
<accession>A0A674GLG1</accession>
<evidence type="ECO:0000256" key="7">
    <source>
        <dbReference type="SAM" id="MobiDB-lite"/>
    </source>
</evidence>
<evidence type="ECO:0000256" key="2">
    <source>
        <dbReference type="ARBA" id="ARBA00009415"/>
    </source>
</evidence>
<reference evidence="10" key="3">
    <citation type="submission" date="2025-09" db="UniProtKB">
        <authorList>
            <consortium name="Ensembl"/>
        </authorList>
    </citation>
    <scope>IDENTIFICATION</scope>
</reference>
<feature type="coiled-coil region" evidence="6">
    <location>
        <begin position="300"/>
        <end position="352"/>
    </location>
</feature>
<evidence type="ECO:0000313" key="10">
    <source>
        <dbReference type="Ensembl" id="ENSTGUP00000023227.1"/>
    </source>
</evidence>
<dbReference type="Ensembl" id="ENSTGUT00000019911.1">
    <property type="protein sequence ID" value="ENSTGUP00000023227.1"/>
    <property type="gene ID" value="ENSTGUG00000013609.2"/>
</dbReference>
<dbReference type="InterPro" id="IPR013270">
    <property type="entry name" value="CD47_Vset"/>
</dbReference>
<evidence type="ECO:0000256" key="3">
    <source>
        <dbReference type="ARBA" id="ARBA00020568"/>
    </source>
</evidence>
<feature type="transmembrane region" description="Helical" evidence="8">
    <location>
        <begin position="580"/>
        <end position="600"/>
    </location>
</feature>
<feature type="transmembrane region" description="Helical" evidence="8">
    <location>
        <begin position="551"/>
        <end position="573"/>
    </location>
</feature>
<dbReference type="InterPro" id="IPR013147">
    <property type="entry name" value="CD47-like_TM"/>
</dbReference>
<dbReference type="PROSITE" id="PS50835">
    <property type="entry name" value="IG_LIKE"/>
    <property type="match status" value="1"/>
</dbReference>